<dbReference type="AlphaFoldDB" id="A0A5E4RMS4"/>
<gene>
    <name evidence="1" type="ORF">PPN31114_00263</name>
</gene>
<evidence type="ECO:0000313" key="1">
    <source>
        <dbReference type="EMBL" id="VVD64253.1"/>
    </source>
</evidence>
<dbReference type="OrthoDB" id="9132137at2"/>
<name>A0A5E4RMS4_9BURK</name>
<sequence length="123" mass="13459">MSWIDPRLWGAFILAIALACSAGYLKGRSTGIDDQRAEQAKEVQAWQENAEAAFGMYLEAKDKKEVQYRTITKTVEAAKNATPDIVDCRTGDDWMRLYRDNAAIANGTAMPAGARTAVGSDAR</sequence>
<dbReference type="GeneID" id="300402335"/>
<organism evidence="1 2">
    <name type="scientific">Pandoraea pneumonica</name>
    <dbReference type="NCBI Taxonomy" id="2508299"/>
    <lineage>
        <taxon>Bacteria</taxon>
        <taxon>Pseudomonadati</taxon>
        <taxon>Pseudomonadota</taxon>
        <taxon>Betaproteobacteria</taxon>
        <taxon>Burkholderiales</taxon>
        <taxon>Burkholderiaceae</taxon>
        <taxon>Pandoraea</taxon>
    </lineage>
</organism>
<dbReference type="EMBL" id="CABPSK010000001">
    <property type="protein sequence ID" value="VVD64253.1"/>
    <property type="molecule type" value="Genomic_DNA"/>
</dbReference>
<reference evidence="1 2" key="1">
    <citation type="submission" date="2019-08" db="EMBL/GenBank/DDBJ databases">
        <authorList>
            <person name="Peeters C."/>
        </authorList>
    </citation>
    <scope>NUCLEOTIDE SEQUENCE [LARGE SCALE GENOMIC DNA]</scope>
    <source>
        <strain evidence="1 2">LMG 31114</strain>
    </source>
</reference>
<keyword evidence="2" id="KW-1185">Reference proteome</keyword>
<dbReference type="PROSITE" id="PS51257">
    <property type="entry name" value="PROKAR_LIPOPROTEIN"/>
    <property type="match status" value="1"/>
</dbReference>
<dbReference type="Proteomes" id="UP000366945">
    <property type="component" value="Unassembled WGS sequence"/>
</dbReference>
<evidence type="ECO:0000313" key="2">
    <source>
        <dbReference type="Proteomes" id="UP000366945"/>
    </source>
</evidence>
<proteinExistence type="predicted"/>
<protein>
    <submittedName>
        <fullName evidence="1">Uncharacterized protein</fullName>
    </submittedName>
</protein>
<accession>A0A5E4RMS4</accession>
<dbReference type="RefSeq" id="WP_150677699.1">
    <property type="nucleotide sequence ID" value="NZ_CABPSK010000001.1"/>
</dbReference>